<organism evidence="1 2">
    <name type="scientific">Nephila pilipes</name>
    <name type="common">Giant wood spider</name>
    <name type="synonym">Nephila maculata</name>
    <dbReference type="NCBI Taxonomy" id="299642"/>
    <lineage>
        <taxon>Eukaryota</taxon>
        <taxon>Metazoa</taxon>
        <taxon>Ecdysozoa</taxon>
        <taxon>Arthropoda</taxon>
        <taxon>Chelicerata</taxon>
        <taxon>Arachnida</taxon>
        <taxon>Araneae</taxon>
        <taxon>Araneomorphae</taxon>
        <taxon>Entelegynae</taxon>
        <taxon>Araneoidea</taxon>
        <taxon>Nephilidae</taxon>
        <taxon>Nephila</taxon>
    </lineage>
</organism>
<reference evidence="1" key="1">
    <citation type="submission" date="2020-08" db="EMBL/GenBank/DDBJ databases">
        <title>Multicomponent nature underlies the extraordinary mechanical properties of spider dragline silk.</title>
        <authorList>
            <person name="Kono N."/>
            <person name="Nakamura H."/>
            <person name="Mori M."/>
            <person name="Yoshida Y."/>
            <person name="Ohtoshi R."/>
            <person name="Malay A.D."/>
            <person name="Moran D.A.P."/>
            <person name="Tomita M."/>
            <person name="Numata K."/>
            <person name="Arakawa K."/>
        </authorList>
    </citation>
    <scope>NUCLEOTIDE SEQUENCE</scope>
</reference>
<protein>
    <submittedName>
        <fullName evidence="1">Uncharacterized protein</fullName>
    </submittedName>
</protein>
<sequence>EYYFEEDAKKLWTKMSKRDRLQIRVNWCNDEYKRHWLRALEHRTALDWEQITHNARGYEYFMANRKGIPYFLKRLQDRDVRYECIATGIDFELLRPLDLYFCLHQLKVDELNDVFTRLPKDTMHEVFAYFLQWPLQSVFLDMVKGFKAPINENIFLSLICLLLDKLKCGWEDYEYEELLKQFWKELSSEYSSVVEKRGILNRIVNYVLNAPVPFNVRDFQTFISDEYQKEKTEVDGEVCTFLESFNPWLFQS</sequence>
<accession>A0A8X6QES3</accession>
<feature type="non-terminal residue" evidence="1">
    <location>
        <position position="1"/>
    </location>
</feature>
<proteinExistence type="predicted"/>
<dbReference type="AlphaFoldDB" id="A0A8X6QES3"/>
<comment type="caution">
    <text evidence="1">The sequence shown here is derived from an EMBL/GenBank/DDBJ whole genome shotgun (WGS) entry which is preliminary data.</text>
</comment>
<evidence type="ECO:0000313" key="1">
    <source>
        <dbReference type="EMBL" id="GFU23077.1"/>
    </source>
</evidence>
<dbReference type="Proteomes" id="UP000887013">
    <property type="component" value="Unassembled WGS sequence"/>
</dbReference>
<dbReference type="OrthoDB" id="6407690at2759"/>
<name>A0A8X6QES3_NEPPI</name>
<keyword evidence="2" id="KW-1185">Reference proteome</keyword>
<evidence type="ECO:0000313" key="2">
    <source>
        <dbReference type="Proteomes" id="UP000887013"/>
    </source>
</evidence>
<gene>
    <name evidence="1" type="primary">NCL1_51964</name>
    <name evidence="1" type="ORF">NPIL_571361</name>
</gene>
<dbReference type="EMBL" id="BMAW01031872">
    <property type="protein sequence ID" value="GFU23077.1"/>
    <property type="molecule type" value="Genomic_DNA"/>
</dbReference>